<accession>G4ZJK5</accession>
<dbReference type="KEGG" id="psoj:PHYSODRAFT_286128"/>
<proteinExistence type="predicted"/>
<dbReference type="RefSeq" id="XP_009527928.1">
    <property type="nucleotide sequence ID" value="XM_009529633.1"/>
</dbReference>
<name>G4ZJK5_PHYSP</name>
<keyword evidence="2" id="KW-1185">Reference proteome</keyword>
<dbReference type="AlphaFoldDB" id="G4ZJK5"/>
<protein>
    <submittedName>
        <fullName evidence="1">Uncharacterized protein</fullName>
    </submittedName>
</protein>
<dbReference type="GeneID" id="20640250"/>
<evidence type="ECO:0000313" key="2">
    <source>
        <dbReference type="Proteomes" id="UP000002640"/>
    </source>
</evidence>
<evidence type="ECO:0000313" key="1">
    <source>
        <dbReference type="EMBL" id="EGZ18870.1"/>
    </source>
</evidence>
<sequence length="56" mass="6520">MHPDKLRGLDVLRTHRASRVPSPAGRRVTCSYRDGRRLPQNHVTFRVFDHQIAQLT</sequence>
<dbReference type="EMBL" id="JH159154">
    <property type="protein sequence ID" value="EGZ18870.1"/>
    <property type="molecule type" value="Genomic_DNA"/>
</dbReference>
<organism evidence="1 2">
    <name type="scientific">Phytophthora sojae (strain P6497)</name>
    <name type="common">Soybean stem and root rot agent</name>
    <name type="synonym">Phytophthora megasperma f. sp. glycines</name>
    <dbReference type="NCBI Taxonomy" id="1094619"/>
    <lineage>
        <taxon>Eukaryota</taxon>
        <taxon>Sar</taxon>
        <taxon>Stramenopiles</taxon>
        <taxon>Oomycota</taxon>
        <taxon>Peronosporomycetes</taxon>
        <taxon>Peronosporales</taxon>
        <taxon>Peronosporaceae</taxon>
        <taxon>Phytophthora</taxon>
    </lineage>
</organism>
<dbReference type="InParanoid" id="G4ZJK5"/>
<reference evidence="1 2" key="1">
    <citation type="journal article" date="2006" name="Science">
        <title>Phytophthora genome sequences uncover evolutionary origins and mechanisms of pathogenesis.</title>
        <authorList>
            <person name="Tyler B.M."/>
            <person name="Tripathy S."/>
            <person name="Zhang X."/>
            <person name="Dehal P."/>
            <person name="Jiang R.H."/>
            <person name="Aerts A."/>
            <person name="Arredondo F.D."/>
            <person name="Baxter L."/>
            <person name="Bensasson D."/>
            <person name="Beynon J.L."/>
            <person name="Chapman J."/>
            <person name="Damasceno C.M."/>
            <person name="Dorrance A.E."/>
            <person name="Dou D."/>
            <person name="Dickerman A.W."/>
            <person name="Dubchak I.L."/>
            <person name="Garbelotto M."/>
            <person name="Gijzen M."/>
            <person name="Gordon S.G."/>
            <person name="Govers F."/>
            <person name="Grunwald N.J."/>
            <person name="Huang W."/>
            <person name="Ivors K.L."/>
            <person name="Jones R.W."/>
            <person name="Kamoun S."/>
            <person name="Krampis K."/>
            <person name="Lamour K.H."/>
            <person name="Lee M.K."/>
            <person name="McDonald W.H."/>
            <person name="Medina M."/>
            <person name="Meijer H.J."/>
            <person name="Nordberg E.K."/>
            <person name="Maclean D.J."/>
            <person name="Ospina-Giraldo M.D."/>
            <person name="Morris P.F."/>
            <person name="Phuntumart V."/>
            <person name="Putnam N.H."/>
            <person name="Rash S."/>
            <person name="Rose J.K."/>
            <person name="Sakihama Y."/>
            <person name="Salamov A.A."/>
            <person name="Savidor A."/>
            <person name="Scheuring C.F."/>
            <person name="Smith B.M."/>
            <person name="Sobral B.W."/>
            <person name="Terry A."/>
            <person name="Torto-Alalibo T.A."/>
            <person name="Win J."/>
            <person name="Xu Z."/>
            <person name="Zhang H."/>
            <person name="Grigoriev I.V."/>
            <person name="Rokhsar D.S."/>
            <person name="Boore J.L."/>
        </authorList>
    </citation>
    <scope>NUCLEOTIDE SEQUENCE [LARGE SCALE GENOMIC DNA]</scope>
    <source>
        <strain evidence="1 2">P6497</strain>
    </source>
</reference>
<gene>
    <name evidence="1" type="ORF">PHYSODRAFT_286128</name>
</gene>
<dbReference type="Proteomes" id="UP000002640">
    <property type="component" value="Unassembled WGS sequence"/>
</dbReference>